<comment type="caution">
    <text evidence="2">The sequence shown here is derived from an EMBL/GenBank/DDBJ whole genome shotgun (WGS) entry which is preliminary data.</text>
</comment>
<evidence type="ECO:0000259" key="1">
    <source>
        <dbReference type="PROSITE" id="PS51379"/>
    </source>
</evidence>
<dbReference type="EMBL" id="BARS01025326">
    <property type="protein sequence ID" value="GAG02863.1"/>
    <property type="molecule type" value="Genomic_DNA"/>
</dbReference>
<dbReference type="InterPro" id="IPR017896">
    <property type="entry name" value="4Fe4S_Fe-S-bd"/>
</dbReference>
<dbReference type="PROSITE" id="PS51379">
    <property type="entry name" value="4FE4S_FER_2"/>
    <property type="match status" value="2"/>
</dbReference>
<dbReference type="InterPro" id="IPR027417">
    <property type="entry name" value="P-loop_NTPase"/>
</dbReference>
<dbReference type="InterPro" id="IPR017900">
    <property type="entry name" value="4Fe4S_Fe_S_CS"/>
</dbReference>
<dbReference type="Gene3D" id="3.30.70.20">
    <property type="match status" value="1"/>
</dbReference>
<dbReference type="SUPFAM" id="SSF52540">
    <property type="entry name" value="P-loop containing nucleoside triphosphate hydrolases"/>
    <property type="match status" value="1"/>
</dbReference>
<dbReference type="Pfam" id="PF00037">
    <property type="entry name" value="Fer4"/>
    <property type="match status" value="2"/>
</dbReference>
<dbReference type="CDD" id="cd03110">
    <property type="entry name" value="SIMIBI_bact_arch"/>
    <property type="match status" value="1"/>
</dbReference>
<dbReference type="PANTHER" id="PTHR43534">
    <property type="entry name" value="MIND SUPERFAMILY P-LOOP ATPASE CONTAINING AN INSERTED FERREDOXIN DOMAIN"/>
    <property type="match status" value="1"/>
</dbReference>
<evidence type="ECO:0000313" key="2">
    <source>
        <dbReference type="EMBL" id="GAG02863.1"/>
    </source>
</evidence>
<dbReference type="PROSITE" id="PS00198">
    <property type="entry name" value="4FE4S_FER_1"/>
    <property type="match status" value="1"/>
</dbReference>
<feature type="non-terminal residue" evidence="2">
    <location>
        <position position="267"/>
    </location>
</feature>
<accession>X0URF5</accession>
<feature type="domain" description="4Fe-4S ferredoxin-type" evidence="1">
    <location>
        <begin position="62"/>
        <end position="90"/>
    </location>
</feature>
<dbReference type="InterPro" id="IPR002586">
    <property type="entry name" value="CobQ/CobB/MinD/ParA_Nub-bd_dom"/>
</dbReference>
<dbReference type="PANTHER" id="PTHR43534:SF1">
    <property type="entry name" value="4FE-4S CLUSTER CONTAINING PARA FAMILY ATPASE PROTEIN"/>
    <property type="match status" value="1"/>
</dbReference>
<gene>
    <name evidence="2" type="ORF">S01H1_40040</name>
</gene>
<sequence length="267" mass="29264">MKIVVASGKGGVGKSMLASSLALLFSKEKKVVACDCDVDAPNMGLWLGVEDSDKSEKISTSEKAEIDKTKCTRCRKCKEICRFSAIEIKDSEFKVNPFLCEGCGACEIICPVNAIKLKEVKNGELRDKQTKHGFPLVSGQLYPGEAGSGKIVELLRKKAEGYEHDYMIMDAAAGIGCPVIASVRGTDFAVLVTEPTPSGFSDLKRILEIVNHFNVPYGVVINKWDIHKKTSEEIEKWAGEKLLGKISYDKKVIDSIVRLQPVLFSDS</sequence>
<organism evidence="2">
    <name type="scientific">marine sediment metagenome</name>
    <dbReference type="NCBI Taxonomy" id="412755"/>
    <lineage>
        <taxon>unclassified sequences</taxon>
        <taxon>metagenomes</taxon>
        <taxon>ecological metagenomes</taxon>
    </lineage>
</organism>
<proteinExistence type="predicted"/>
<protein>
    <recommendedName>
        <fullName evidence="1">4Fe-4S ferredoxin-type domain-containing protein</fullName>
    </recommendedName>
</protein>
<name>X0URF5_9ZZZZ</name>
<reference evidence="2" key="1">
    <citation type="journal article" date="2014" name="Front. Microbiol.">
        <title>High frequency of phylogenetically diverse reductive dehalogenase-homologous genes in deep subseafloor sedimentary metagenomes.</title>
        <authorList>
            <person name="Kawai M."/>
            <person name="Futagami T."/>
            <person name="Toyoda A."/>
            <person name="Takaki Y."/>
            <person name="Nishi S."/>
            <person name="Hori S."/>
            <person name="Arai W."/>
            <person name="Tsubouchi T."/>
            <person name="Morono Y."/>
            <person name="Uchiyama I."/>
            <person name="Ito T."/>
            <person name="Fujiyama A."/>
            <person name="Inagaki F."/>
            <person name="Takami H."/>
        </authorList>
    </citation>
    <scope>NUCLEOTIDE SEQUENCE</scope>
    <source>
        <strain evidence="2">Expedition CK06-06</strain>
    </source>
</reference>
<feature type="domain" description="4Fe-4S ferredoxin-type" evidence="1">
    <location>
        <begin position="91"/>
        <end position="120"/>
    </location>
</feature>
<dbReference type="Gene3D" id="3.40.50.300">
    <property type="entry name" value="P-loop containing nucleotide triphosphate hydrolases"/>
    <property type="match status" value="1"/>
</dbReference>
<dbReference type="AlphaFoldDB" id="X0URF5"/>
<dbReference type="Pfam" id="PF01656">
    <property type="entry name" value="CbiA"/>
    <property type="match status" value="1"/>
</dbReference>